<organism evidence="7">
    <name type="scientific">Candidatus Kentrum sp. LFY</name>
    <dbReference type="NCBI Taxonomy" id="2126342"/>
    <lineage>
        <taxon>Bacteria</taxon>
        <taxon>Pseudomonadati</taxon>
        <taxon>Pseudomonadota</taxon>
        <taxon>Gammaproteobacteria</taxon>
        <taxon>Candidatus Kentrum</taxon>
    </lineage>
</organism>
<reference evidence="7" key="1">
    <citation type="submission" date="2019-02" db="EMBL/GenBank/DDBJ databases">
        <authorList>
            <person name="Gruber-Vodicka R. H."/>
            <person name="Seah K. B. B."/>
        </authorList>
    </citation>
    <scope>NUCLEOTIDE SEQUENCE</scope>
    <source>
        <strain evidence="7">BECK_BY7</strain>
    </source>
</reference>
<evidence type="ECO:0000256" key="3">
    <source>
        <dbReference type="ARBA" id="ARBA00012715"/>
    </source>
</evidence>
<dbReference type="GO" id="GO:0006729">
    <property type="term" value="P:tetrahydrobiopterin biosynthetic process"/>
    <property type="evidence" value="ECO:0007669"/>
    <property type="project" value="TreeGrafter"/>
</dbReference>
<dbReference type="SUPFAM" id="SSF55620">
    <property type="entry name" value="Tetrahydrobiopterin biosynthesis enzymes-like"/>
    <property type="match status" value="1"/>
</dbReference>
<dbReference type="GO" id="GO:0046654">
    <property type="term" value="P:tetrahydrofolate biosynthetic process"/>
    <property type="evidence" value="ECO:0007669"/>
    <property type="project" value="InterPro"/>
</dbReference>
<dbReference type="InterPro" id="IPR043134">
    <property type="entry name" value="GTP-CH-I_N"/>
</dbReference>
<proteinExistence type="predicted"/>
<dbReference type="Gene3D" id="1.10.286.10">
    <property type="match status" value="1"/>
</dbReference>
<evidence type="ECO:0000256" key="4">
    <source>
        <dbReference type="ARBA" id="ARBA00022563"/>
    </source>
</evidence>
<dbReference type="GO" id="GO:0005525">
    <property type="term" value="F:GTP binding"/>
    <property type="evidence" value="ECO:0007669"/>
    <property type="project" value="TreeGrafter"/>
</dbReference>
<evidence type="ECO:0000256" key="5">
    <source>
        <dbReference type="ARBA" id="ARBA00022801"/>
    </source>
</evidence>
<dbReference type="Gene3D" id="3.30.1130.10">
    <property type="match status" value="1"/>
</dbReference>
<dbReference type="InterPro" id="IPR020602">
    <property type="entry name" value="GTP_CycHdrlase_I_dom"/>
</dbReference>
<comment type="catalytic activity">
    <reaction evidence="1">
        <text>GTP + H2O = 7,8-dihydroneopterin 3'-triphosphate + formate + H(+)</text>
        <dbReference type="Rhea" id="RHEA:17473"/>
        <dbReference type="ChEBI" id="CHEBI:15377"/>
        <dbReference type="ChEBI" id="CHEBI:15378"/>
        <dbReference type="ChEBI" id="CHEBI:15740"/>
        <dbReference type="ChEBI" id="CHEBI:37565"/>
        <dbReference type="ChEBI" id="CHEBI:58462"/>
        <dbReference type="EC" id="3.5.4.16"/>
    </reaction>
</comment>
<gene>
    <name evidence="7" type="ORF">BECKLFY1418C_GA0070996_11142</name>
</gene>
<keyword evidence="5 7" id="KW-0378">Hydrolase</keyword>
<evidence type="ECO:0000256" key="1">
    <source>
        <dbReference type="ARBA" id="ARBA00001052"/>
    </source>
</evidence>
<feature type="domain" description="GTP cyclohydrolase I" evidence="6">
    <location>
        <begin position="47"/>
        <end position="222"/>
    </location>
</feature>
<dbReference type="Pfam" id="PF01227">
    <property type="entry name" value="GTP_cyclohydroI"/>
    <property type="match status" value="1"/>
</dbReference>
<dbReference type="InterPro" id="IPR043133">
    <property type="entry name" value="GTP-CH-I_C/QueF"/>
</dbReference>
<dbReference type="GO" id="GO:0005737">
    <property type="term" value="C:cytoplasm"/>
    <property type="evidence" value="ECO:0007669"/>
    <property type="project" value="TreeGrafter"/>
</dbReference>
<accession>A0A450WZ34</accession>
<dbReference type="GO" id="GO:0006730">
    <property type="term" value="P:one-carbon metabolic process"/>
    <property type="evidence" value="ECO:0007669"/>
    <property type="project" value="UniProtKB-KW"/>
</dbReference>
<comment type="pathway">
    <text evidence="2">Cofactor biosynthesis; 7,8-dihydroneopterin triphosphate biosynthesis; 7,8-dihydroneopterin triphosphate from GTP: step 1/1.</text>
</comment>
<keyword evidence="4" id="KW-0554">One-carbon metabolism</keyword>
<dbReference type="UniPathway" id="UPA00848">
    <property type="reaction ID" value="UER00151"/>
</dbReference>
<dbReference type="GO" id="GO:0008270">
    <property type="term" value="F:zinc ion binding"/>
    <property type="evidence" value="ECO:0007669"/>
    <property type="project" value="TreeGrafter"/>
</dbReference>
<dbReference type="PANTHER" id="PTHR11109:SF7">
    <property type="entry name" value="GTP CYCLOHYDROLASE 1"/>
    <property type="match status" value="1"/>
</dbReference>
<dbReference type="AlphaFoldDB" id="A0A450WZ34"/>
<dbReference type="InterPro" id="IPR001474">
    <property type="entry name" value="GTP_CycHdrlase_I"/>
</dbReference>
<dbReference type="PANTHER" id="PTHR11109">
    <property type="entry name" value="GTP CYCLOHYDROLASE I"/>
    <property type="match status" value="1"/>
</dbReference>
<dbReference type="EMBL" id="CAADFN010000114">
    <property type="protein sequence ID" value="VFK22281.1"/>
    <property type="molecule type" value="Genomic_DNA"/>
</dbReference>
<protein>
    <recommendedName>
        <fullName evidence="3">GTP cyclohydrolase I</fullName>
        <ecNumber evidence="3">3.5.4.16</ecNumber>
    </recommendedName>
</protein>
<sequence>MTENKEISQIIIERLRHRNISFLANECIADHISHEEREQLLDEVIGKVEDLLRSLIIDVDNDHNVRNTARRIARMYLTETLKGRYDKAPSWVEFPNVKRLDEIYTLGPITVRSTCSHHFLPIQGTLWIGIVPAEHVIGISKFNRITDWIMSRPHIQEEAVIMLADYLEKKIEPKGLAVVLRAKHFCMSWRGVKDDNTMMTNSVMRGDFLDDRGLEKRFFDIIHSQDFR</sequence>
<dbReference type="EC" id="3.5.4.16" evidence="3"/>
<evidence type="ECO:0000313" key="7">
    <source>
        <dbReference type="EMBL" id="VFK22281.1"/>
    </source>
</evidence>
<evidence type="ECO:0000256" key="2">
    <source>
        <dbReference type="ARBA" id="ARBA00005080"/>
    </source>
</evidence>
<name>A0A450WZ34_9GAMM</name>
<dbReference type="GO" id="GO:0003934">
    <property type="term" value="F:GTP cyclohydrolase I activity"/>
    <property type="evidence" value="ECO:0007669"/>
    <property type="project" value="UniProtKB-EC"/>
</dbReference>
<evidence type="ECO:0000259" key="6">
    <source>
        <dbReference type="Pfam" id="PF01227"/>
    </source>
</evidence>